<evidence type="ECO:0000259" key="2">
    <source>
        <dbReference type="Pfam" id="PF07250"/>
    </source>
</evidence>
<dbReference type="InterPro" id="IPR011043">
    <property type="entry name" value="Gal_Oxase/kelch_b-propeller"/>
</dbReference>
<dbReference type="InterPro" id="IPR037293">
    <property type="entry name" value="Gal_Oxidase_central_sf"/>
</dbReference>
<dbReference type="PANTHER" id="PTHR32208">
    <property type="entry name" value="SECRETED PROTEIN-RELATED"/>
    <property type="match status" value="1"/>
</dbReference>
<keyword evidence="1" id="KW-0812">Transmembrane</keyword>
<feature type="domain" description="Glyoxal oxidase N-terminal" evidence="2">
    <location>
        <begin position="71"/>
        <end position="393"/>
    </location>
</feature>
<dbReference type="Gene3D" id="2.130.10.80">
    <property type="entry name" value="Galactose oxidase/kelch, beta-propeller"/>
    <property type="match status" value="1"/>
</dbReference>
<dbReference type="InterPro" id="IPR009880">
    <property type="entry name" value="Glyoxal_oxidase_N"/>
</dbReference>
<dbReference type="EMBL" id="OIVN01000001">
    <property type="protein sequence ID" value="SPC72143.1"/>
    <property type="molecule type" value="Genomic_DNA"/>
</dbReference>
<reference evidence="3" key="1">
    <citation type="submission" date="2018-02" db="EMBL/GenBank/DDBJ databases">
        <authorList>
            <person name="Cohen D.B."/>
            <person name="Kent A.D."/>
        </authorList>
    </citation>
    <scope>NUCLEOTIDE SEQUENCE</scope>
</reference>
<gene>
    <name evidence="3" type="ORF">FSB_LOCUS25</name>
</gene>
<protein>
    <recommendedName>
        <fullName evidence="2">Glyoxal oxidase N-terminal domain-containing protein</fullName>
    </recommendedName>
</protein>
<dbReference type="SUPFAM" id="SSF50965">
    <property type="entry name" value="Galactose oxidase, central domain"/>
    <property type="match status" value="1"/>
</dbReference>
<organism evidence="3">
    <name type="scientific">Fagus sylvatica</name>
    <name type="common">Beechnut</name>
    <dbReference type="NCBI Taxonomy" id="28930"/>
    <lineage>
        <taxon>Eukaryota</taxon>
        <taxon>Viridiplantae</taxon>
        <taxon>Streptophyta</taxon>
        <taxon>Embryophyta</taxon>
        <taxon>Tracheophyta</taxon>
        <taxon>Spermatophyta</taxon>
        <taxon>Magnoliopsida</taxon>
        <taxon>eudicotyledons</taxon>
        <taxon>Gunneridae</taxon>
        <taxon>Pentapetalae</taxon>
        <taxon>rosids</taxon>
        <taxon>fabids</taxon>
        <taxon>Fagales</taxon>
        <taxon>Fagaceae</taxon>
        <taxon>Fagus</taxon>
    </lineage>
</organism>
<dbReference type="PANTHER" id="PTHR32208:SF57">
    <property type="entry name" value="F14L17.20 PROTEIN"/>
    <property type="match status" value="1"/>
</dbReference>
<dbReference type="PROSITE" id="PS51257">
    <property type="entry name" value="PROKAR_LIPOPROTEIN"/>
    <property type="match status" value="1"/>
</dbReference>
<keyword evidence="1" id="KW-1133">Transmembrane helix</keyword>
<evidence type="ECO:0000313" key="3">
    <source>
        <dbReference type="EMBL" id="SPC72143.1"/>
    </source>
</evidence>
<name>A0A2N9EBQ5_FAGSY</name>
<accession>A0A2N9EBQ5</accession>
<dbReference type="Pfam" id="PF07250">
    <property type="entry name" value="Glyoxal_oxid_N"/>
    <property type="match status" value="1"/>
</dbReference>
<evidence type="ECO:0000256" key="1">
    <source>
        <dbReference type="SAM" id="Phobius"/>
    </source>
</evidence>
<feature type="transmembrane region" description="Helical" evidence="1">
    <location>
        <begin position="7"/>
        <end position="26"/>
    </location>
</feature>
<sequence length="500" mass="55995">MALKKPYLLFSVLYVIIGLSSLIFPASSFSSSSSCSYLYDVVLDENNATVLPAWVAGEWVLLNSSIGVSAMHMQVLKNNKVLIYDRMDMGPSNLSLPNGTACVKKPKLPTDCTAHSLLYDVDSNSLRPLLFQTDTWCSSGSLDSNGTLIQTGGYHDGDRVIRTFTPCDNESCNWIELGVALTQRRWYASNQILPDGRVIVMGGRNSYTYEFIPKRFVNESYYMSFLWETRDRYADENNLYPFIYLLPDGNLYVFANKRSVLFNYTSNKVVKEFPVIPGDFKRNYPSTGSSVLLPLLLNGTELPEPEVMVCGGAPNGAFNKSNYHREFVSAANTCGRLRLTDPNPKWVMEVMPMPRVMSDMLLLPSGEVLIINGAMNGTAGWEDAVQSCFKPAILLPDGRILVGGSNPHMKYNFTATYPTDLSLEAFNPYYVNPKISNMRPSILSVELKKNDTVSYQEVFTVTFALKQYLNGREISVDTHNAVVYYALVRYESKDACFRGN</sequence>
<keyword evidence="1" id="KW-0472">Membrane</keyword>
<proteinExistence type="predicted"/>
<dbReference type="AlphaFoldDB" id="A0A2N9EBQ5"/>